<evidence type="ECO:0000256" key="4">
    <source>
        <dbReference type="ARBA" id="ARBA00022729"/>
    </source>
</evidence>
<evidence type="ECO:0000259" key="7">
    <source>
        <dbReference type="Pfam" id="PF00884"/>
    </source>
</evidence>
<dbReference type="GO" id="GO:0046872">
    <property type="term" value="F:metal ion binding"/>
    <property type="evidence" value="ECO:0007669"/>
    <property type="project" value="UniProtKB-KW"/>
</dbReference>
<comment type="cofactor">
    <cofactor evidence="1">
        <name>Ca(2+)</name>
        <dbReference type="ChEBI" id="CHEBI:29108"/>
    </cofactor>
</comment>
<comment type="similarity">
    <text evidence="2">Belongs to the sulfatase family.</text>
</comment>
<dbReference type="InterPro" id="IPR017850">
    <property type="entry name" value="Alkaline_phosphatase_core_sf"/>
</dbReference>
<evidence type="ECO:0000256" key="6">
    <source>
        <dbReference type="ARBA" id="ARBA00022837"/>
    </source>
</evidence>
<dbReference type="InterPro" id="IPR035874">
    <property type="entry name" value="IDS"/>
</dbReference>
<dbReference type="GO" id="GO:0047753">
    <property type="term" value="F:choline-sulfatase activity"/>
    <property type="evidence" value="ECO:0007669"/>
    <property type="project" value="UniProtKB-EC"/>
</dbReference>
<evidence type="ECO:0000256" key="2">
    <source>
        <dbReference type="ARBA" id="ARBA00008779"/>
    </source>
</evidence>
<accession>A0A5B9R0E6</accession>
<keyword evidence="4" id="KW-0732">Signal</keyword>
<evidence type="ECO:0000256" key="1">
    <source>
        <dbReference type="ARBA" id="ARBA00001913"/>
    </source>
</evidence>
<dbReference type="GO" id="GO:0005737">
    <property type="term" value="C:cytoplasm"/>
    <property type="evidence" value="ECO:0007669"/>
    <property type="project" value="TreeGrafter"/>
</dbReference>
<reference evidence="8 9" key="1">
    <citation type="submission" date="2019-08" db="EMBL/GenBank/DDBJ databases">
        <title>Deep-cultivation of Planctomycetes and their phenomic and genomic characterization uncovers novel biology.</title>
        <authorList>
            <person name="Wiegand S."/>
            <person name="Jogler M."/>
            <person name="Boedeker C."/>
            <person name="Pinto D."/>
            <person name="Vollmers J."/>
            <person name="Rivas-Marin E."/>
            <person name="Kohn T."/>
            <person name="Peeters S.H."/>
            <person name="Heuer A."/>
            <person name="Rast P."/>
            <person name="Oberbeckmann S."/>
            <person name="Bunk B."/>
            <person name="Jeske O."/>
            <person name="Meyerdierks A."/>
            <person name="Storesund J.E."/>
            <person name="Kallscheuer N."/>
            <person name="Luecker S."/>
            <person name="Lage O.M."/>
            <person name="Pohl T."/>
            <person name="Merkel B.J."/>
            <person name="Hornburger P."/>
            <person name="Mueller R.-W."/>
            <person name="Bruemmer F."/>
            <person name="Labrenz M."/>
            <person name="Spormann A.M."/>
            <person name="Op den Camp H."/>
            <person name="Overmann J."/>
            <person name="Amann R."/>
            <person name="Jetten M.S.M."/>
            <person name="Mascher T."/>
            <person name="Medema M.H."/>
            <person name="Devos D.P."/>
            <person name="Kaster A.-K."/>
            <person name="Ovreas L."/>
            <person name="Rohde M."/>
            <person name="Galperin M.Y."/>
            <person name="Jogler C."/>
        </authorList>
    </citation>
    <scope>NUCLEOTIDE SEQUENCE [LARGE SCALE GENOMIC DNA]</scope>
    <source>
        <strain evidence="8 9">UC8</strain>
    </source>
</reference>
<keyword evidence="9" id="KW-1185">Reference proteome</keyword>
<name>A0A5B9R0E6_9BACT</name>
<dbReference type="Proteomes" id="UP000325286">
    <property type="component" value="Chromosome"/>
</dbReference>
<evidence type="ECO:0000313" key="8">
    <source>
        <dbReference type="EMBL" id="QEG39731.1"/>
    </source>
</evidence>
<dbReference type="GO" id="GO:0004423">
    <property type="term" value="F:iduronate-2-sulfatase activity"/>
    <property type="evidence" value="ECO:0007669"/>
    <property type="project" value="InterPro"/>
</dbReference>
<evidence type="ECO:0000256" key="3">
    <source>
        <dbReference type="ARBA" id="ARBA00022723"/>
    </source>
</evidence>
<gene>
    <name evidence="8" type="primary">betC_4</name>
    <name evidence="8" type="ORF">UC8_17290</name>
</gene>
<keyword evidence="6" id="KW-0106">Calcium</keyword>
<dbReference type="OrthoDB" id="9782218at2"/>
<evidence type="ECO:0000256" key="5">
    <source>
        <dbReference type="ARBA" id="ARBA00022801"/>
    </source>
</evidence>
<dbReference type="KEGG" id="rul:UC8_17290"/>
<dbReference type="PANTHER" id="PTHR45953:SF1">
    <property type="entry name" value="IDURONATE 2-SULFATASE"/>
    <property type="match status" value="1"/>
</dbReference>
<dbReference type="PANTHER" id="PTHR45953">
    <property type="entry name" value="IDURONATE 2-SULFATASE"/>
    <property type="match status" value="1"/>
</dbReference>
<organism evidence="8 9">
    <name type="scientific">Roseimaritima ulvae</name>
    <dbReference type="NCBI Taxonomy" id="980254"/>
    <lineage>
        <taxon>Bacteria</taxon>
        <taxon>Pseudomonadati</taxon>
        <taxon>Planctomycetota</taxon>
        <taxon>Planctomycetia</taxon>
        <taxon>Pirellulales</taxon>
        <taxon>Pirellulaceae</taxon>
        <taxon>Roseimaritima</taxon>
    </lineage>
</organism>
<protein>
    <submittedName>
        <fullName evidence="8">Choline-sulfatase</fullName>
        <ecNumber evidence="8">3.1.6.6</ecNumber>
    </submittedName>
</protein>
<dbReference type="CDD" id="cd16030">
    <property type="entry name" value="iduronate-2-sulfatase"/>
    <property type="match status" value="1"/>
</dbReference>
<dbReference type="EMBL" id="CP042914">
    <property type="protein sequence ID" value="QEG39731.1"/>
    <property type="molecule type" value="Genomic_DNA"/>
</dbReference>
<proteinExistence type="inferred from homology"/>
<keyword evidence="3" id="KW-0479">Metal-binding</keyword>
<dbReference type="RefSeq" id="WP_084426242.1">
    <property type="nucleotide sequence ID" value="NZ_CP042914.1"/>
</dbReference>
<dbReference type="InterPro" id="IPR000917">
    <property type="entry name" value="Sulfatase_N"/>
</dbReference>
<sequence>MPTVQHRIGVAVLCHTLLLPTVLLRADEPAANDPARAEPPPPNVLFIVADDLNCALGPYGDPIARTPHLDRLAERGWTFQRAYCQQAVCNPSRSSFLTGLRPDTVGVDDLRKSFRMTAPHGDTLVTLPQHFKNHGYFCQDIGKLFHNMGETQDRRSWSIDEVLFKGSHADDTVFRNAAADALQRVYKAPVTEAHDVPDTVYRDGQIANLAAAMLKDHAGSPQPFFLAVGFWRPHLPFVAPRKYWDLYDPKSIPGPSPASAPEDAPEIALHVSREIKSYGGVPKDRQFTASEIQHYRHGYYASISFMDAQVGEILNALESSGQANNTIVVFTSDHGFHIGEHSLWGKTSNFELDARVPLIIADPRQPAGRGQDTHALTELIDLFPTLAELAGIDNDLPQSLEGISQAAVVRGQRDAVKQAAFTQHQQPFYGSRKNWKAWGYSLRTARWRYTQWHAIDDGELLARELYDHQQDHGETRNLAGDPEHQDMIAELRPQLGAVFPIALPSAAVPPGSTAK</sequence>
<dbReference type="Pfam" id="PF00884">
    <property type="entry name" value="Sulfatase"/>
    <property type="match status" value="1"/>
</dbReference>
<dbReference type="EC" id="3.1.6.6" evidence="8"/>
<feature type="domain" description="Sulfatase N-terminal" evidence="7">
    <location>
        <begin position="42"/>
        <end position="392"/>
    </location>
</feature>
<dbReference type="Gene3D" id="3.40.720.10">
    <property type="entry name" value="Alkaline Phosphatase, subunit A"/>
    <property type="match status" value="1"/>
</dbReference>
<keyword evidence="5 8" id="KW-0378">Hydrolase</keyword>
<dbReference type="SUPFAM" id="SSF53649">
    <property type="entry name" value="Alkaline phosphatase-like"/>
    <property type="match status" value="1"/>
</dbReference>
<dbReference type="AlphaFoldDB" id="A0A5B9R0E6"/>
<evidence type="ECO:0000313" key="9">
    <source>
        <dbReference type="Proteomes" id="UP000325286"/>
    </source>
</evidence>